<comment type="catalytic activity">
    <reaction evidence="8">
        <text>Fe(2+)(in) = Fe(2+)(out)</text>
        <dbReference type="Rhea" id="RHEA:28486"/>
        <dbReference type="ChEBI" id="CHEBI:29033"/>
    </reaction>
    <physiologicalReaction direction="left-to-right" evidence="8">
        <dbReference type="Rhea" id="RHEA:28487"/>
    </physiologicalReaction>
</comment>
<evidence type="ECO:0000256" key="8">
    <source>
        <dbReference type="ARBA" id="ARBA00044464"/>
    </source>
</evidence>
<comment type="function">
    <text evidence="9">Vacuolar Fe(2+) uptake transporter.</text>
</comment>
<keyword evidence="3" id="KW-0410">Iron transport</keyword>
<name>A0AAW2DSG6_9ROSI</name>
<evidence type="ECO:0000256" key="7">
    <source>
        <dbReference type="ARBA" id="ARBA00023136"/>
    </source>
</evidence>
<evidence type="ECO:0000313" key="10">
    <source>
        <dbReference type="EMBL" id="KAL0012384.1"/>
    </source>
</evidence>
<gene>
    <name evidence="10" type="ORF">SO802_007492</name>
</gene>
<keyword evidence="7 9" id="KW-0472">Membrane</keyword>
<dbReference type="PANTHER" id="PTHR31851">
    <property type="entry name" value="FE(2+)/MN(2+) TRANSPORTER PCL1"/>
    <property type="match status" value="1"/>
</dbReference>
<dbReference type="EMBL" id="JAZDWU010000002">
    <property type="protein sequence ID" value="KAL0012384.1"/>
    <property type="molecule type" value="Genomic_DNA"/>
</dbReference>
<feature type="transmembrane region" description="Helical" evidence="9">
    <location>
        <begin position="28"/>
        <end position="53"/>
    </location>
</feature>
<keyword evidence="4 9" id="KW-0926">Vacuole</keyword>
<keyword evidence="11" id="KW-1185">Reference proteome</keyword>
<protein>
    <recommendedName>
        <fullName evidence="9">Vacuolar iron transporter</fullName>
    </recommendedName>
</protein>
<sequence>MEIVVTQPKVGSQMVQEEKYLDCSSRAIYLRAIVLGGLKGVAYAAFMIMSPILMSVGIVAIEIKAILLTSFIGLAAGTLHLAIEQYVSVYTQCDILTFQAKRNIRMGRGGQKGPVPSPTLVAVASSVTYLVGGSVLLLAAGFIKQKEWRSSAVMTLASLSLFLVGVIGAALGKAPVARSCARVLVGGWLTICIMWGESKILEHIGL</sequence>
<organism evidence="10 11">
    <name type="scientific">Lithocarpus litseifolius</name>
    <dbReference type="NCBI Taxonomy" id="425828"/>
    <lineage>
        <taxon>Eukaryota</taxon>
        <taxon>Viridiplantae</taxon>
        <taxon>Streptophyta</taxon>
        <taxon>Embryophyta</taxon>
        <taxon>Tracheophyta</taxon>
        <taxon>Spermatophyta</taxon>
        <taxon>Magnoliopsida</taxon>
        <taxon>eudicotyledons</taxon>
        <taxon>Gunneridae</taxon>
        <taxon>Pentapetalae</taxon>
        <taxon>rosids</taxon>
        <taxon>fabids</taxon>
        <taxon>Fagales</taxon>
        <taxon>Fagaceae</taxon>
        <taxon>Lithocarpus</taxon>
    </lineage>
</organism>
<reference evidence="10 11" key="1">
    <citation type="submission" date="2024-01" db="EMBL/GenBank/DDBJ databases">
        <title>A telomere-to-telomere, gap-free genome of sweet tea (Lithocarpus litseifolius).</title>
        <authorList>
            <person name="Zhou J."/>
        </authorList>
    </citation>
    <scope>NUCLEOTIDE SEQUENCE [LARGE SCALE GENOMIC DNA]</scope>
    <source>
        <strain evidence="10">Zhou-2022a</strain>
        <tissue evidence="10">Leaf</tissue>
    </source>
</reference>
<comment type="similarity">
    <text evidence="2 9">Belongs to the CCC1 family.</text>
</comment>
<evidence type="ECO:0000256" key="3">
    <source>
        <dbReference type="ARBA" id="ARBA00022496"/>
    </source>
</evidence>
<feature type="transmembrane region" description="Helical" evidence="9">
    <location>
        <begin position="152"/>
        <end position="170"/>
    </location>
</feature>
<accession>A0AAW2DSG6</accession>
<dbReference type="InterPro" id="IPR008217">
    <property type="entry name" value="Ccc1_fam"/>
</dbReference>
<comment type="caution">
    <text evidence="9">Lacks conserved residue(s) required for the propagation of feature annotation.</text>
</comment>
<dbReference type="GO" id="GO:0005774">
    <property type="term" value="C:vacuolar membrane"/>
    <property type="evidence" value="ECO:0007669"/>
    <property type="project" value="UniProtKB-SubCell"/>
</dbReference>
<evidence type="ECO:0000256" key="4">
    <source>
        <dbReference type="ARBA" id="ARBA00022554"/>
    </source>
</evidence>
<feature type="transmembrane region" description="Helical" evidence="9">
    <location>
        <begin position="120"/>
        <end position="140"/>
    </location>
</feature>
<evidence type="ECO:0000256" key="6">
    <source>
        <dbReference type="ARBA" id="ARBA00022989"/>
    </source>
</evidence>
<feature type="transmembrane region" description="Helical" evidence="9">
    <location>
        <begin position="65"/>
        <end position="83"/>
    </location>
</feature>
<comment type="caution">
    <text evidence="10">The sequence shown here is derived from an EMBL/GenBank/DDBJ whole genome shotgun (WGS) entry which is preliminary data.</text>
</comment>
<dbReference type="Proteomes" id="UP001459277">
    <property type="component" value="Unassembled WGS sequence"/>
</dbReference>
<dbReference type="GO" id="GO:0030026">
    <property type="term" value="P:intracellular manganese ion homeostasis"/>
    <property type="evidence" value="ECO:0007669"/>
    <property type="project" value="InterPro"/>
</dbReference>
<proteinExistence type="inferred from homology"/>
<dbReference type="Pfam" id="PF01988">
    <property type="entry name" value="VIT1"/>
    <property type="match status" value="1"/>
</dbReference>
<keyword evidence="5 9" id="KW-0812">Transmembrane</keyword>
<keyword evidence="9" id="KW-0813">Transport</keyword>
<evidence type="ECO:0000256" key="9">
    <source>
        <dbReference type="RuleBase" id="RU369115"/>
    </source>
</evidence>
<dbReference type="GO" id="GO:0140315">
    <property type="term" value="F:iron ion sequestering activity"/>
    <property type="evidence" value="ECO:0007669"/>
    <property type="project" value="UniProtKB-UniRule"/>
</dbReference>
<evidence type="ECO:0000256" key="5">
    <source>
        <dbReference type="ARBA" id="ARBA00022692"/>
    </source>
</evidence>
<keyword evidence="3" id="KW-0408">Iron</keyword>
<evidence type="ECO:0000313" key="11">
    <source>
        <dbReference type="Proteomes" id="UP001459277"/>
    </source>
</evidence>
<dbReference type="AlphaFoldDB" id="A0AAW2DSG6"/>
<comment type="subcellular location">
    <subcellularLocation>
        <location evidence="1 9">Vacuole membrane</location>
        <topology evidence="1 9">Multi-pass membrane protein</topology>
    </subcellularLocation>
</comment>
<dbReference type="GO" id="GO:0005384">
    <property type="term" value="F:manganese ion transmembrane transporter activity"/>
    <property type="evidence" value="ECO:0007669"/>
    <property type="project" value="InterPro"/>
</dbReference>
<keyword evidence="9" id="KW-0406">Ion transport</keyword>
<keyword evidence="6 9" id="KW-1133">Transmembrane helix</keyword>
<evidence type="ECO:0000256" key="2">
    <source>
        <dbReference type="ARBA" id="ARBA00007049"/>
    </source>
</evidence>
<dbReference type="GO" id="GO:0005381">
    <property type="term" value="F:iron ion transmembrane transporter activity"/>
    <property type="evidence" value="ECO:0007669"/>
    <property type="project" value="UniProtKB-UniRule"/>
</dbReference>
<evidence type="ECO:0000256" key="1">
    <source>
        <dbReference type="ARBA" id="ARBA00004128"/>
    </source>
</evidence>